<dbReference type="EMBL" id="LN554846">
    <property type="protein sequence ID" value="CED71752.1"/>
    <property type="molecule type" value="Genomic_DNA"/>
</dbReference>
<dbReference type="GeneID" id="28543704"/>
<dbReference type="NCBIfam" id="TIGR02532">
    <property type="entry name" value="IV_pilin_GFxxxE"/>
    <property type="match status" value="1"/>
</dbReference>
<feature type="transmembrane region" description="Helical" evidence="1">
    <location>
        <begin position="12"/>
        <end position="35"/>
    </location>
</feature>
<reference evidence="3" key="1">
    <citation type="submission" date="2014-09" db="EMBL/GenBank/DDBJ databases">
        <authorList>
            <person name="Hjerde E."/>
        </authorList>
    </citation>
    <scope>NUCLEOTIDE SEQUENCE [LARGE SCALE GENOMIC DNA]</scope>
    <source>
        <strain evidence="3">06/09/139</strain>
    </source>
</reference>
<name>A0A090IMS8_9GAMM</name>
<proteinExistence type="predicted"/>
<dbReference type="PATRIC" id="fig|80852.17.peg.1736"/>
<keyword evidence="3" id="KW-1185">Reference proteome</keyword>
<evidence type="ECO:0000313" key="2">
    <source>
        <dbReference type="EMBL" id="CED71752.1"/>
    </source>
</evidence>
<keyword evidence="1" id="KW-1133">Transmembrane helix</keyword>
<protein>
    <submittedName>
        <fullName evidence="2">MSHA biogenesis protein MshO</fullName>
    </submittedName>
</protein>
<accession>A0A090IMS8</accession>
<dbReference type="KEGG" id="awd:AWOD_I_1684"/>
<sequence>MRSVIKSHGFTLIEMIVSMIILGIISIGLINFGVLGGQTYVDVRNRDEMLNQARFALERINRDVRHAVPMSLREESNGACIEFVPIVFSSEFNSTAISLGANELPFSRELHAEEITIIQEACTNTTCYMTIYPLSPDDIYLPNLTDRTFTYSSVTTSELVLQELINSSISTVTNRFYIYSSEAISYCFDSSNRLLRGRFDISNPTSPIVNVPVASYISSTESSFEYDPTGYRQNGLLEIQLTVEKRGESLEFYHNAHVFNGQ</sequence>
<dbReference type="OrthoDB" id="9788802at2"/>
<dbReference type="Proteomes" id="UP000032427">
    <property type="component" value="Chromosome 1"/>
</dbReference>
<keyword evidence="1" id="KW-0812">Transmembrane</keyword>
<dbReference type="STRING" id="80852.AWOD_I_1684"/>
<dbReference type="Pfam" id="PF07963">
    <property type="entry name" value="N_methyl"/>
    <property type="match status" value="1"/>
</dbReference>
<keyword evidence="1" id="KW-0472">Membrane</keyword>
<dbReference type="HOGENOM" id="CLU_080973_1_0_6"/>
<dbReference type="PROSITE" id="PS00409">
    <property type="entry name" value="PROKAR_NTER_METHYL"/>
    <property type="match status" value="1"/>
</dbReference>
<evidence type="ECO:0000313" key="3">
    <source>
        <dbReference type="Proteomes" id="UP000032427"/>
    </source>
</evidence>
<organism evidence="2 3">
    <name type="scientific">Aliivibrio wodanis</name>
    <dbReference type="NCBI Taxonomy" id="80852"/>
    <lineage>
        <taxon>Bacteria</taxon>
        <taxon>Pseudomonadati</taxon>
        <taxon>Pseudomonadota</taxon>
        <taxon>Gammaproteobacteria</taxon>
        <taxon>Vibrionales</taxon>
        <taxon>Vibrionaceae</taxon>
        <taxon>Aliivibrio</taxon>
    </lineage>
</organism>
<gene>
    <name evidence="2" type="primary">mshO</name>
    <name evidence="2" type="ORF">AWOD_I_1684</name>
</gene>
<dbReference type="InterPro" id="IPR012902">
    <property type="entry name" value="N_methyl_site"/>
</dbReference>
<evidence type="ECO:0000256" key="1">
    <source>
        <dbReference type="SAM" id="Phobius"/>
    </source>
</evidence>
<dbReference type="AlphaFoldDB" id="A0A090IMS8"/>